<dbReference type="RefSeq" id="WP_139448462.1">
    <property type="nucleotide sequence ID" value="NZ_VDMB01000010.1"/>
</dbReference>
<organism evidence="1 2">
    <name type="scientific">Desulfobotulus mexicanus</name>
    <dbReference type="NCBI Taxonomy" id="2586642"/>
    <lineage>
        <taxon>Bacteria</taxon>
        <taxon>Pseudomonadati</taxon>
        <taxon>Thermodesulfobacteriota</taxon>
        <taxon>Desulfobacteria</taxon>
        <taxon>Desulfobacterales</taxon>
        <taxon>Desulfobacteraceae</taxon>
        <taxon>Desulfobotulus</taxon>
    </lineage>
</organism>
<proteinExistence type="predicted"/>
<gene>
    <name evidence="1" type="ORF">FIM25_09045</name>
</gene>
<accession>A0A5S5MFK1</accession>
<name>A0A5S5MFK1_9BACT</name>
<dbReference type="Gene3D" id="3.90.1150.10">
    <property type="entry name" value="Aspartate Aminotransferase, domain 1"/>
    <property type="match status" value="1"/>
</dbReference>
<dbReference type="InterPro" id="IPR015422">
    <property type="entry name" value="PyrdxlP-dep_Trfase_small"/>
</dbReference>
<evidence type="ECO:0000313" key="1">
    <source>
        <dbReference type="EMBL" id="TYT74511.1"/>
    </source>
</evidence>
<dbReference type="InterPro" id="IPR015424">
    <property type="entry name" value="PyrdxlP-dep_Trfase"/>
</dbReference>
<protein>
    <recommendedName>
        <fullName evidence="3">Aminotransferase class I/II-fold pyridoxal phosphate-dependent enzyme</fullName>
    </recommendedName>
</protein>
<dbReference type="Gene3D" id="3.40.640.10">
    <property type="entry name" value="Type I PLP-dependent aspartate aminotransferase-like (Major domain)"/>
    <property type="match status" value="1"/>
</dbReference>
<evidence type="ECO:0008006" key="3">
    <source>
        <dbReference type="Google" id="ProtNLM"/>
    </source>
</evidence>
<evidence type="ECO:0000313" key="2">
    <source>
        <dbReference type="Proteomes" id="UP000321899"/>
    </source>
</evidence>
<dbReference type="AlphaFoldDB" id="A0A5S5MFK1"/>
<reference evidence="1 2" key="1">
    <citation type="submission" date="2019-06" db="EMBL/GenBank/DDBJ databases">
        <title>Desulfobotulus mexicanus sp. nov., a novel sulfate-reducing bacterium isolated from the sediment of an alkaline crater lake in Mexico.</title>
        <authorList>
            <person name="Hirschler-Rea A."/>
        </authorList>
    </citation>
    <scope>NUCLEOTIDE SEQUENCE [LARGE SCALE GENOMIC DNA]</scope>
    <source>
        <strain evidence="1 2">PAR22N</strain>
    </source>
</reference>
<dbReference type="EMBL" id="VDMB01000010">
    <property type="protein sequence ID" value="TYT74511.1"/>
    <property type="molecule type" value="Genomic_DNA"/>
</dbReference>
<dbReference type="InterPro" id="IPR015421">
    <property type="entry name" value="PyrdxlP-dep_Trfase_major"/>
</dbReference>
<dbReference type="OrthoDB" id="199743at2"/>
<dbReference type="SUPFAM" id="SSF53383">
    <property type="entry name" value="PLP-dependent transferases"/>
    <property type="match status" value="1"/>
</dbReference>
<dbReference type="Proteomes" id="UP000321899">
    <property type="component" value="Unassembled WGS sequence"/>
</dbReference>
<comment type="caution">
    <text evidence="1">The sequence shown here is derived from an EMBL/GenBank/DDBJ whole genome shotgun (WGS) entry which is preliminary data.</text>
</comment>
<keyword evidence="2" id="KW-1185">Reference proteome</keyword>
<sequence length="193" mass="21862">MNTETCLSRLTRMALARESSDYLHKYVDELTIVEALKNKYALEKVYRFDVGKNIDGFSPLIQDVLETPELLGLITGSLTEYPENSYQRLRKQLSLHHDIPPEWFVFGAGLESVIDHIARSVLDPGDPVLIPVPNFDVFESASFRMGASLTFMEVPGLCWDGEFIERLCREIKEKNTDFYGSAILSIPQDSSLP</sequence>